<organism evidence="10 11">
    <name type="scientific">Actinoalloteichus hymeniacidonis</name>
    <dbReference type="NCBI Taxonomy" id="340345"/>
    <lineage>
        <taxon>Bacteria</taxon>
        <taxon>Bacillati</taxon>
        <taxon>Actinomycetota</taxon>
        <taxon>Actinomycetes</taxon>
        <taxon>Pseudonocardiales</taxon>
        <taxon>Pseudonocardiaceae</taxon>
        <taxon>Actinoalloteichus</taxon>
    </lineage>
</organism>
<evidence type="ECO:0000313" key="11">
    <source>
        <dbReference type="Proteomes" id="UP000095210"/>
    </source>
</evidence>
<dbReference type="InterPro" id="IPR004638">
    <property type="entry name" value="EmrB-like"/>
</dbReference>
<evidence type="ECO:0000256" key="4">
    <source>
        <dbReference type="ARBA" id="ARBA00022475"/>
    </source>
</evidence>
<feature type="transmembrane region" description="Helical" evidence="8">
    <location>
        <begin position="314"/>
        <end position="334"/>
    </location>
</feature>
<feature type="domain" description="Major facilitator superfamily (MFS) profile" evidence="9">
    <location>
        <begin position="24"/>
        <end position="475"/>
    </location>
</feature>
<feature type="transmembrane region" description="Helical" evidence="8">
    <location>
        <begin position="89"/>
        <end position="107"/>
    </location>
</feature>
<dbReference type="PANTHER" id="PTHR42718">
    <property type="entry name" value="MAJOR FACILITATOR SUPERFAMILY MULTIDRUG TRANSPORTER MFSC"/>
    <property type="match status" value="1"/>
</dbReference>
<dbReference type="Proteomes" id="UP000095210">
    <property type="component" value="Chromosome"/>
</dbReference>
<keyword evidence="4" id="KW-1003">Cell membrane</keyword>
<dbReference type="GO" id="GO:0022857">
    <property type="term" value="F:transmembrane transporter activity"/>
    <property type="evidence" value="ECO:0007669"/>
    <property type="project" value="InterPro"/>
</dbReference>
<dbReference type="PRINTS" id="PR01036">
    <property type="entry name" value="TCRTETB"/>
</dbReference>
<comment type="similarity">
    <text evidence="2">Belongs to the major facilitator superfamily. EmrB family.</text>
</comment>
<dbReference type="GO" id="GO:0005886">
    <property type="term" value="C:plasma membrane"/>
    <property type="evidence" value="ECO:0007669"/>
    <property type="project" value="UniProtKB-SubCell"/>
</dbReference>
<dbReference type="InterPro" id="IPR011701">
    <property type="entry name" value="MFS"/>
</dbReference>
<evidence type="ECO:0000259" key="9">
    <source>
        <dbReference type="PROSITE" id="PS50850"/>
    </source>
</evidence>
<evidence type="ECO:0000256" key="8">
    <source>
        <dbReference type="SAM" id="Phobius"/>
    </source>
</evidence>
<accession>A0AAC9HRD8</accession>
<feature type="transmembrane region" description="Helical" evidence="8">
    <location>
        <begin position="119"/>
        <end position="140"/>
    </location>
</feature>
<evidence type="ECO:0000256" key="5">
    <source>
        <dbReference type="ARBA" id="ARBA00022692"/>
    </source>
</evidence>
<feature type="transmembrane region" description="Helical" evidence="8">
    <location>
        <begin position="284"/>
        <end position="308"/>
    </location>
</feature>
<keyword evidence="6 8" id="KW-1133">Transmembrane helix</keyword>
<dbReference type="RefSeq" id="WP_084643097.1">
    <property type="nucleotide sequence ID" value="NZ_CP014859.1"/>
</dbReference>
<sequence>MIDPASTATAGSDRVVPPPKANVLIAVLVASAFVMILNETILSVALRDLTVDLDITTTTAQWLTSGFLLTMAVVIPTTAFLLERFTPRQIFLASLTLFGVGTLLSALAPGFGMLLVGRIIQACGTAVMMPLLMTSVMRLVPVANRGATMGTITIVIAVAPALGPTIGGAVLSSLGWRWIFWLVLPLAAVALVIGVVWMRLESETRKVPLDVLSVLLSAFGFGGLLYGLASIGESAGGEHLVPPWAPIVVGAVALAAFIGRQVLLQRQERALLDLRPFTYRTFRVALVLTALLFLCMLGAAAILLPLYLQTVLNVSTFVSGLAVLPGGLVLGLLGRPVGRLFDRLGARPLVVPGAGAMAVSLWLFTTLGPESSVGMVVAIHVVFMAGLGLMMTPLMTESLSVLPDNLHSHGSAILATLQQVAGAFGTAVFITVASLSTSQGTGAPDAAGLRTAFIVAGCIGVAAFITSLFVRSSKKDTPESGVPGAADPALALDVEEPGVESLRAPSRVASDS</sequence>
<comment type="subcellular location">
    <subcellularLocation>
        <location evidence="1">Cell membrane</location>
        <topology evidence="1">Multi-pass membrane protein</topology>
    </subcellularLocation>
</comment>
<keyword evidence="11" id="KW-1185">Reference proteome</keyword>
<name>A0AAC9HRD8_9PSEU</name>
<evidence type="ECO:0000256" key="2">
    <source>
        <dbReference type="ARBA" id="ARBA00008537"/>
    </source>
</evidence>
<feature type="transmembrane region" description="Helical" evidence="8">
    <location>
        <begin position="346"/>
        <end position="365"/>
    </location>
</feature>
<feature type="transmembrane region" description="Helical" evidence="8">
    <location>
        <begin position="244"/>
        <end position="263"/>
    </location>
</feature>
<feature type="transmembrane region" description="Helical" evidence="8">
    <location>
        <begin position="21"/>
        <end position="42"/>
    </location>
</feature>
<keyword evidence="5 8" id="KW-0812">Transmembrane</keyword>
<dbReference type="InterPro" id="IPR036259">
    <property type="entry name" value="MFS_trans_sf"/>
</dbReference>
<dbReference type="Gene3D" id="1.20.1250.20">
    <property type="entry name" value="MFS general substrate transporter like domains"/>
    <property type="match status" value="1"/>
</dbReference>
<dbReference type="PROSITE" id="PS50850">
    <property type="entry name" value="MFS"/>
    <property type="match status" value="1"/>
</dbReference>
<gene>
    <name evidence="10" type="ORF">TL08_16190</name>
</gene>
<feature type="transmembrane region" description="Helical" evidence="8">
    <location>
        <begin position="447"/>
        <end position="470"/>
    </location>
</feature>
<dbReference type="NCBIfam" id="TIGR00711">
    <property type="entry name" value="efflux_EmrB"/>
    <property type="match status" value="1"/>
</dbReference>
<dbReference type="SUPFAM" id="SSF103473">
    <property type="entry name" value="MFS general substrate transporter"/>
    <property type="match status" value="1"/>
</dbReference>
<reference evidence="11" key="1">
    <citation type="submission" date="2016-03" db="EMBL/GenBank/DDBJ databases">
        <title>Complete genome sequence of the type strain Actinoalloteichus hymeniacidonis DSM 45092.</title>
        <authorList>
            <person name="Schaffert L."/>
            <person name="Albersmeier A."/>
            <person name="Winkler A."/>
            <person name="Kalinowski J."/>
            <person name="Zotchev S."/>
            <person name="Ruckert C."/>
        </authorList>
    </citation>
    <scope>NUCLEOTIDE SEQUENCE [LARGE SCALE GENOMIC DNA]</scope>
    <source>
        <strain evidence="11">HPA177(T) (DSM 45092(T))</strain>
    </source>
</reference>
<evidence type="ECO:0000256" key="7">
    <source>
        <dbReference type="ARBA" id="ARBA00023136"/>
    </source>
</evidence>
<feature type="transmembrane region" description="Helical" evidence="8">
    <location>
        <begin position="178"/>
        <end position="197"/>
    </location>
</feature>
<dbReference type="EMBL" id="CP014859">
    <property type="protein sequence ID" value="AOS64038.1"/>
    <property type="molecule type" value="Genomic_DNA"/>
</dbReference>
<evidence type="ECO:0000256" key="1">
    <source>
        <dbReference type="ARBA" id="ARBA00004651"/>
    </source>
</evidence>
<dbReference type="InterPro" id="IPR020846">
    <property type="entry name" value="MFS_dom"/>
</dbReference>
<evidence type="ECO:0000256" key="3">
    <source>
        <dbReference type="ARBA" id="ARBA00022448"/>
    </source>
</evidence>
<feature type="transmembrane region" description="Helical" evidence="8">
    <location>
        <begin position="152"/>
        <end position="172"/>
    </location>
</feature>
<evidence type="ECO:0000256" key="6">
    <source>
        <dbReference type="ARBA" id="ARBA00022989"/>
    </source>
</evidence>
<keyword evidence="7 8" id="KW-0472">Membrane</keyword>
<feature type="transmembrane region" description="Helical" evidence="8">
    <location>
        <begin position="62"/>
        <end position="82"/>
    </location>
</feature>
<protein>
    <submittedName>
        <fullName evidence="10">Drug resistance transporter, EmrB/QacA subfamily</fullName>
    </submittedName>
</protein>
<dbReference type="KEGG" id="ahm:TL08_16190"/>
<feature type="transmembrane region" description="Helical" evidence="8">
    <location>
        <begin position="209"/>
        <end position="232"/>
    </location>
</feature>
<keyword evidence="3" id="KW-0813">Transport</keyword>
<dbReference type="Gene3D" id="1.20.1720.10">
    <property type="entry name" value="Multidrug resistance protein D"/>
    <property type="match status" value="1"/>
</dbReference>
<feature type="transmembrane region" description="Helical" evidence="8">
    <location>
        <begin position="371"/>
        <end position="391"/>
    </location>
</feature>
<dbReference type="CDD" id="cd17503">
    <property type="entry name" value="MFS_LmrB_MDR_like"/>
    <property type="match status" value="1"/>
</dbReference>
<dbReference type="Pfam" id="PF07690">
    <property type="entry name" value="MFS_1"/>
    <property type="match status" value="1"/>
</dbReference>
<dbReference type="AlphaFoldDB" id="A0AAC9HRD8"/>
<proteinExistence type="inferred from homology"/>
<dbReference type="PANTHER" id="PTHR42718:SF9">
    <property type="entry name" value="MAJOR FACILITATOR SUPERFAMILY MULTIDRUG TRANSPORTER MFSC"/>
    <property type="match status" value="1"/>
</dbReference>
<feature type="transmembrane region" description="Helical" evidence="8">
    <location>
        <begin position="412"/>
        <end position="435"/>
    </location>
</feature>
<evidence type="ECO:0000313" key="10">
    <source>
        <dbReference type="EMBL" id="AOS64038.1"/>
    </source>
</evidence>